<accession>A0A0E9NP65</accession>
<dbReference type="AlphaFoldDB" id="A0A0E9NP65"/>
<evidence type="ECO:0000313" key="1">
    <source>
        <dbReference type="EMBL" id="GAO51593.1"/>
    </source>
</evidence>
<protein>
    <submittedName>
        <fullName evidence="1">Uncharacterized protein</fullName>
    </submittedName>
</protein>
<dbReference type="Proteomes" id="UP000033140">
    <property type="component" value="Unassembled WGS sequence"/>
</dbReference>
<proteinExistence type="predicted"/>
<reference evidence="1 2" key="1">
    <citation type="journal article" date="2011" name="J. Gen. Appl. Microbiol.">
        <title>Draft genome sequencing of the enigmatic yeast Saitoella complicata.</title>
        <authorList>
            <person name="Nishida H."/>
            <person name="Hamamoto M."/>
            <person name="Sugiyama J."/>
        </authorList>
    </citation>
    <scope>NUCLEOTIDE SEQUENCE [LARGE SCALE GENOMIC DNA]</scope>
    <source>
        <strain evidence="1 2">NRRL Y-17804</strain>
    </source>
</reference>
<dbReference type="EMBL" id="BACD03000048">
    <property type="protein sequence ID" value="GAO51593.1"/>
    <property type="molecule type" value="Genomic_DNA"/>
</dbReference>
<sequence length="85" mass="9998">MLVMSTHLSPPMPILKSRNLILELLAVMIKDRFMITITHIHPRLLRSQIKLNRHLSFLKKLNKPQMPCKIPEHRHKQRASTLLGF</sequence>
<reference evidence="1 2" key="3">
    <citation type="journal article" date="2015" name="Genome Announc.">
        <title>Draft Genome Sequence of the Archiascomycetous Yeast Saitoella complicata.</title>
        <authorList>
            <person name="Yamauchi K."/>
            <person name="Kondo S."/>
            <person name="Hamamoto M."/>
            <person name="Takahashi Y."/>
            <person name="Ogura Y."/>
            <person name="Hayashi T."/>
            <person name="Nishida H."/>
        </authorList>
    </citation>
    <scope>NUCLEOTIDE SEQUENCE [LARGE SCALE GENOMIC DNA]</scope>
    <source>
        <strain evidence="1 2">NRRL Y-17804</strain>
    </source>
</reference>
<keyword evidence="2" id="KW-1185">Reference proteome</keyword>
<comment type="caution">
    <text evidence="1">The sequence shown here is derived from an EMBL/GenBank/DDBJ whole genome shotgun (WGS) entry which is preliminary data.</text>
</comment>
<reference evidence="1 2" key="2">
    <citation type="journal article" date="2014" name="J. Gen. Appl. Microbiol.">
        <title>The early diverging ascomycetous budding yeast Saitoella complicata has three histone deacetylases belonging to the Clr6, Hos2, and Rpd3 lineages.</title>
        <authorList>
            <person name="Nishida H."/>
            <person name="Matsumoto T."/>
            <person name="Kondo S."/>
            <person name="Hamamoto M."/>
            <person name="Yoshikawa H."/>
        </authorList>
    </citation>
    <scope>NUCLEOTIDE SEQUENCE [LARGE SCALE GENOMIC DNA]</scope>
    <source>
        <strain evidence="1 2">NRRL Y-17804</strain>
    </source>
</reference>
<evidence type="ECO:0000313" key="2">
    <source>
        <dbReference type="Proteomes" id="UP000033140"/>
    </source>
</evidence>
<gene>
    <name evidence="1" type="ORF">G7K_5692-t1</name>
</gene>
<organism evidence="1 2">
    <name type="scientific">Saitoella complicata (strain BCRC 22490 / CBS 7301 / JCM 7358 / NBRC 10748 / NRRL Y-17804)</name>
    <dbReference type="NCBI Taxonomy" id="698492"/>
    <lineage>
        <taxon>Eukaryota</taxon>
        <taxon>Fungi</taxon>
        <taxon>Dikarya</taxon>
        <taxon>Ascomycota</taxon>
        <taxon>Taphrinomycotina</taxon>
        <taxon>Taphrinomycotina incertae sedis</taxon>
        <taxon>Saitoella</taxon>
    </lineage>
</organism>
<name>A0A0E9NP65_SAICN</name>